<name>A8ZKL0_ACAM1</name>
<evidence type="ECO:0000313" key="2">
    <source>
        <dbReference type="Proteomes" id="UP000000268"/>
    </source>
</evidence>
<proteinExistence type="predicted"/>
<protein>
    <submittedName>
        <fullName evidence="1">Uncharacterized protein</fullName>
    </submittedName>
</protein>
<dbReference type="RefSeq" id="WP_012166706.1">
    <property type="nucleotide sequence ID" value="NC_009926.1"/>
</dbReference>
<reference evidence="1 2" key="1">
    <citation type="journal article" date="2008" name="Proc. Natl. Acad. Sci. U.S.A.">
        <title>Niche adaptation and genome expansion in the chlorophyll d-producing cyanobacterium Acaryochloris marina.</title>
        <authorList>
            <person name="Swingley W.D."/>
            <person name="Chen M."/>
            <person name="Cheung P.C."/>
            <person name="Conrad A.L."/>
            <person name="Dejesa L.C."/>
            <person name="Hao J."/>
            <person name="Honchak B.M."/>
            <person name="Karbach L.E."/>
            <person name="Kurdoglu A."/>
            <person name="Lahiri S."/>
            <person name="Mastrian S.D."/>
            <person name="Miyashita H."/>
            <person name="Page L."/>
            <person name="Ramakrishna P."/>
            <person name="Satoh S."/>
            <person name="Sattley W.M."/>
            <person name="Shimada Y."/>
            <person name="Taylor H.L."/>
            <person name="Tomo T."/>
            <person name="Tsuchiya T."/>
            <person name="Wang Z.T."/>
            <person name="Raymond J."/>
            <person name="Mimuro M."/>
            <person name="Blankenship R.E."/>
            <person name="Touchman J.W."/>
        </authorList>
    </citation>
    <scope>NUCLEOTIDE SEQUENCE [LARGE SCALE GENOMIC DNA]</scope>
    <source>
        <strain evidence="2">MBIC 11017</strain>
        <plasmid evidence="2">Plasmid pREB1</plasmid>
    </source>
</reference>
<keyword evidence="1" id="KW-0614">Plasmid</keyword>
<geneLocation type="plasmid" evidence="1 2">
    <name>pREB1</name>
</geneLocation>
<dbReference type="EMBL" id="CP000838">
    <property type="protein sequence ID" value="ABW31710.1"/>
    <property type="molecule type" value="Genomic_DNA"/>
</dbReference>
<accession>A8ZKL0</accession>
<dbReference type="Proteomes" id="UP000000268">
    <property type="component" value="Plasmid pREB1"/>
</dbReference>
<evidence type="ECO:0000313" key="1">
    <source>
        <dbReference type="EMBL" id="ABW31710.1"/>
    </source>
</evidence>
<keyword evidence="2" id="KW-1185">Reference proteome</keyword>
<dbReference type="HOGENOM" id="CLU_3264085_0_0_3"/>
<organism evidence="1 2">
    <name type="scientific">Acaryochloris marina (strain MBIC 11017)</name>
    <dbReference type="NCBI Taxonomy" id="329726"/>
    <lineage>
        <taxon>Bacteria</taxon>
        <taxon>Bacillati</taxon>
        <taxon>Cyanobacteriota</taxon>
        <taxon>Cyanophyceae</taxon>
        <taxon>Acaryochloridales</taxon>
        <taxon>Acaryochloridaceae</taxon>
        <taxon>Acaryochloris</taxon>
    </lineage>
</organism>
<sequence>MISPSESKLTGVPRTMLMTTRARVEEHQRSDAIFHDPKIME</sequence>
<gene>
    <name evidence="1" type="ordered locus">AM1_A0206</name>
</gene>
<dbReference type="AlphaFoldDB" id="A8ZKL0"/>
<dbReference type="KEGG" id="amr:AM1_A0206"/>